<name>A0AAD9ECU5_9PEZI</name>
<reference evidence="3" key="1">
    <citation type="submission" date="2023-01" db="EMBL/GenBank/DDBJ databases">
        <title>Colletotrichum chrysophilum M932 genome sequence.</title>
        <authorList>
            <person name="Baroncelli R."/>
        </authorList>
    </citation>
    <scope>NUCLEOTIDE SEQUENCE</scope>
    <source>
        <strain evidence="3">M932</strain>
    </source>
</reference>
<evidence type="ECO:0000313" key="3">
    <source>
        <dbReference type="EMBL" id="KAK1843032.1"/>
    </source>
</evidence>
<proteinExistence type="predicted"/>
<keyword evidence="1" id="KW-0863">Zinc-finger</keyword>
<keyword evidence="4" id="KW-1185">Reference proteome</keyword>
<dbReference type="Gene3D" id="3.40.50.300">
    <property type="entry name" value="P-loop containing nucleotide triphosphate hydrolases"/>
    <property type="match status" value="1"/>
</dbReference>
<dbReference type="InterPro" id="IPR027417">
    <property type="entry name" value="P-loop_NTPase"/>
</dbReference>
<evidence type="ECO:0000313" key="4">
    <source>
        <dbReference type="Proteomes" id="UP001243330"/>
    </source>
</evidence>
<protein>
    <recommendedName>
        <fullName evidence="2">C2H2-type domain-containing protein</fullName>
    </recommendedName>
</protein>
<feature type="domain" description="C2H2-type" evidence="2">
    <location>
        <begin position="3"/>
        <end position="28"/>
    </location>
</feature>
<evidence type="ECO:0000256" key="1">
    <source>
        <dbReference type="PROSITE-ProRule" id="PRU00042"/>
    </source>
</evidence>
<accession>A0AAD9ECU5</accession>
<dbReference type="SUPFAM" id="SSF52540">
    <property type="entry name" value="P-loop containing nucleoside triphosphate hydrolases"/>
    <property type="match status" value="1"/>
</dbReference>
<comment type="caution">
    <text evidence="3">The sequence shown here is derived from an EMBL/GenBank/DDBJ whole genome shotgun (WGS) entry which is preliminary data.</text>
</comment>
<gene>
    <name evidence="3" type="ORF">CCHR01_14337</name>
</gene>
<dbReference type="GO" id="GO:0008270">
    <property type="term" value="F:zinc ion binding"/>
    <property type="evidence" value="ECO:0007669"/>
    <property type="project" value="UniProtKB-KW"/>
</dbReference>
<keyword evidence="1" id="KW-0479">Metal-binding</keyword>
<dbReference type="PROSITE" id="PS50157">
    <property type="entry name" value="ZINC_FINGER_C2H2_2"/>
    <property type="match status" value="1"/>
</dbReference>
<evidence type="ECO:0000259" key="2">
    <source>
        <dbReference type="PROSITE" id="PS50157"/>
    </source>
</evidence>
<dbReference type="EMBL" id="JAQOWY010000380">
    <property type="protein sequence ID" value="KAK1843032.1"/>
    <property type="molecule type" value="Genomic_DNA"/>
</dbReference>
<sequence length="568" mass="62589">MPFKCVTCTKTFDSHTKCKQHMNATGHTIPQFECITCRRVCLSREALQQHRRDTGHLKVDETPQIGAADSVSVQKTAVAESSRMMATVEPEKPHAEPETCNPVDLNGNIATLHMQFLGHAPSQEQNEIDSSPLLLVPTLQRSPSLQFGLLGGILSEDGRPSKESRIFYNVSCPSSIFICGSQGSGKSNTLACLLENCLIPSELGKLSHPLAGIVFHYDTFASDDGGLPCEAAFLASHAKALVRVLCAPTSFRTVKKVYSGIPQVDVKPHKISSSDLNTSRMLGLMAFQEGSKPLYLQVVQRILRDIRLEQQEKDSQFDYAKFKRALAQEKFLEGQQGPLQQRLETLESFMVKGKARSDEEVSWVSKAGQLTIVDLSCPCITPEMACLLFNICLSLFLEQKSVVGRVVALDEAHKYLGQSGESQVLTNSLLQTVRLQRHLGVRMFISTQEPTISPKLLDLCTMTIVHRFTSPDWLRTLRRHLANKDNILEEAANTATPGQTKVVMGLFQRIMALRTGQGLVFAPSALIRGSQDTGHDGLCRNANEPTAIQMRSRLTRDGGRTVMAGQTA</sequence>
<dbReference type="PROSITE" id="PS00028">
    <property type="entry name" value="ZINC_FINGER_C2H2_1"/>
    <property type="match status" value="2"/>
</dbReference>
<organism evidence="3 4">
    <name type="scientific">Colletotrichum chrysophilum</name>
    <dbReference type="NCBI Taxonomy" id="1836956"/>
    <lineage>
        <taxon>Eukaryota</taxon>
        <taxon>Fungi</taxon>
        <taxon>Dikarya</taxon>
        <taxon>Ascomycota</taxon>
        <taxon>Pezizomycotina</taxon>
        <taxon>Sordariomycetes</taxon>
        <taxon>Hypocreomycetidae</taxon>
        <taxon>Glomerellales</taxon>
        <taxon>Glomerellaceae</taxon>
        <taxon>Colletotrichum</taxon>
        <taxon>Colletotrichum gloeosporioides species complex</taxon>
    </lineage>
</organism>
<dbReference type="Gene3D" id="3.30.160.60">
    <property type="entry name" value="Classic Zinc Finger"/>
    <property type="match status" value="1"/>
</dbReference>
<dbReference type="Proteomes" id="UP001243330">
    <property type="component" value="Unassembled WGS sequence"/>
</dbReference>
<keyword evidence="1" id="KW-0862">Zinc</keyword>
<dbReference type="InterPro" id="IPR013087">
    <property type="entry name" value="Znf_C2H2_type"/>
</dbReference>
<dbReference type="SMART" id="SM00355">
    <property type="entry name" value="ZnF_C2H2"/>
    <property type="match status" value="2"/>
</dbReference>
<dbReference type="AlphaFoldDB" id="A0AAD9ECU5"/>